<evidence type="ECO:0000256" key="4">
    <source>
        <dbReference type="PROSITE-ProRule" id="PRU00810"/>
    </source>
</evidence>
<dbReference type="Gene3D" id="1.20.1160.11">
    <property type="entry name" value="Paired amphipathic helix"/>
    <property type="match status" value="2"/>
</dbReference>
<reference evidence="5" key="2">
    <citation type="submission" date="2010-06" db="EMBL/GenBank/DDBJ databases">
        <title>The basis of rapid genome size change in Arabidopsis.</title>
        <authorList>
            <consortium name="US DOE Joint Genome Institute (JGI-PGF)"/>
            <person name="Bakker E."/>
            <person name="Bergelson J."/>
            <person name="Cheng J.Fang."/>
            <person name="Clark R.M."/>
            <person name="Fawcett J."/>
            <person name="Gaut B."/>
            <person name="Grigoriev I."/>
            <person name="Gundlach H."/>
            <person name="Guo Y."/>
            <person name="Haberer G."/>
            <person name="Hollister J."/>
            <person name="Hu T.T."/>
            <person name="Mayer K.F.X."/>
            <person name="Nasrallah J."/>
            <person name="Nordborg M."/>
            <person name="Otillar R."/>
            <person name="Pattyn P."/>
            <person name="Schmutz J."/>
            <person name="Spannagl M."/>
            <person name="van de Peer Y."/>
            <person name="Wang X."/>
            <person name="Weigel D."/>
            <person name="Yang L."/>
        </authorList>
    </citation>
    <scope>NUCLEOTIDE SEQUENCE</scope>
</reference>
<accession>D7L6W4</accession>
<dbReference type="FunFam" id="1.20.1160.11:FF:000001">
    <property type="entry name" value="Paired amphipathic helix protein Sin3"/>
    <property type="match status" value="2"/>
</dbReference>
<dbReference type="GO" id="GO:0000785">
    <property type="term" value="C:chromatin"/>
    <property type="evidence" value="ECO:0007669"/>
    <property type="project" value="TreeGrafter"/>
</dbReference>
<dbReference type="GO" id="GO:0003714">
    <property type="term" value="F:transcription corepressor activity"/>
    <property type="evidence" value="ECO:0007669"/>
    <property type="project" value="InterPro"/>
</dbReference>
<dbReference type="InterPro" id="IPR039774">
    <property type="entry name" value="Sin3-like"/>
</dbReference>
<dbReference type="HOGENOM" id="CLU_087416_3_0_1"/>
<dbReference type="eggNOG" id="KOG4204">
    <property type="taxonomic scope" value="Eukaryota"/>
</dbReference>
<dbReference type="InterPro" id="IPR003822">
    <property type="entry name" value="PAH"/>
</dbReference>
<sequence>MVERNLLPEFTIDDAVSYFLAVSDALQDDEPAKFQEFLNIFRDFEARRVDTPTVVARMEELLYDHFNLLLGLNTFLPVEFWITIPPVARKESGQFQKVVGKRLPPPKPTMGDATSYIAALKEAFHDEPAKYEEILKLLNNFKARRVDAASVIARVDELLKDHQSLLLGFSLFLSANMNSIRKPKGLFQGDGSHVVNSVLQRGKQVQK</sequence>
<dbReference type="PROSITE" id="PS51477">
    <property type="entry name" value="PAH"/>
    <property type="match status" value="2"/>
</dbReference>
<dbReference type="InterPro" id="IPR036600">
    <property type="entry name" value="PAH_sf"/>
</dbReference>
<dbReference type="GO" id="GO:0000122">
    <property type="term" value="P:negative regulation of transcription by RNA polymerase II"/>
    <property type="evidence" value="ECO:0007669"/>
    <property type="project" value="TreeGrafter"/>
</dbReference>
<organism evidence="7">
    <name type="scientific">Arabidopsis lyrata subsp. lyrata</name>
    <name type="common">Lyre-leaved rock-cress</name>
    <dbReference type="NCBI Taxonomy" id="81972"/>
    <lineage>
        <taxon>Eukaryota</taxon>
        <taxon>Viridiplantae</taxon>
        <taxon>Streptophyta</taxon>
        <taxon>Embryophyta</taxon>
        <taxon>Tracheophyta</taxon>
        <taxon>Spermatophyta</taxon>
        <taxon>Magnoliopsida</taxon>
        <taxon>eudicotyledons</taxon>
        <taxon>Gunneridae</taxon>
        <taxon>Pentapetalae</taxon>
        <taxon>rosids</taxon>
        <taxon>malvids</taxon>
        <taxon>Brassicales</taxon>
        <taxon>Brassicaceae</taxon>
        <taxon>Camelineae</taxon>
        <taxon>Arabidopsis</taxon>
    </lineage>
</organism>
<reference evidence="7" key="3">
    <citation type="journal article" date="2011" name="Nat. Genet.">
        <title>The Arabidopsis lyrata genome sequence and the basis of rapid genome size change.</title>
        <authorList>
            <person name="Hu T.T."/>
            <person name="Pattyn P."/>
            <person name="Bakker E.G."/>
            <person name="Cao J."/>
            <person name="Cheng J.-F."/>
            <person name="Clark R.M."/>
            <person name="Fahlgren N."/>
            <person name="Fawcett J.A."/>
            <person name="Grimwood J."/>
            <person name="Gundlach H."/>
            <person name="Haberer G."/>
            <person name="Hollister J.D."/>
            <person name="Ossowski S."/>
            <person name="Ottilar R.P."/>
            <person name="Salamov A.A."/>
            <person name="Schneeberger K."/>
            <person name="Spannagl M."/>
            <person name="Wang X."/>
            <person name="Yang L."/>
            <person name="Nasrallah M.E."/>
            <person name="Bergelson J."/>
            <person name="Carrington J.C."/>
            <person name="Gaut B.S."/>
            <person name="Schmutz J."/>
            <person name="Mayer K.F.X."/>
            <person name="Van de Peer Y."/>
            <person name="Grigoriev I.V."/>
            <person name="Nordborg M."/>
            <person name="Weigel D."/>
            <person name="Guo Y.-L."/>
        </authorList>
    </citation>
    <scope>NUCLEOTIDE SEQUENCE [LARGE SCALE GENOMIC DNA]</scope>
    <source>
        <strain evidence="7">cv. MN47</strain>
    </source>
</reference>
<keyword evidence="3 4" id="KW-0539">Nucleus</keyword>
<proteinExistence type="predicted"/>
<dbReference type="PANTHER" id="PTHR12346:SF0">
    <property type="entry name" value="SIN3A, ISOFORM G"/>
    <property type="match status" value="1"/>
</dbReference>
<name>D7L6W4_ARALL</name>
<reference evidence="5" key="1">
    <citation type="submission" date="2009-11" db="EMBL/GenBank/DDBJ databases">
        <authorList>
            <consortium name="US DOE Joint Genome Institute (JGI-PGF)"/>
            <person name="Ottilar R."/>
            <person name="Schmutz J."/>
            <person name="Salamov A."/>
            <person name="Cheng J.F."/>
            <person name="Lucas S."/>
            <person name="Pitluck S."/>
            <person name="Gundlach H."/>
            <person name="Guo Y."/>
            <person name="Haberer G."/>
            <person name="Nasrallah J."/>
            <person name="Mayer K.F.X."/>
            <person name="van de Peer Y."/>
            <person name="Weigel D."/>
            <person name="Grigoriev I.V."/>
        </authorList>
    </citation>
    <scope>NUCLEOTIDE SEQUENCE</scope>
</reference>
<evidence type="ECO:0000256" key="1">
    <source>
        <dbReference type="ARBA" id="ARBA00004123"/>
    </source>
</evidence>
<dbReference type="SUPFAM" id="SSF47762">
    <property type="entry name" value="PAH2 domain"/>
    <property type="match status" value="2"/>
</dbReference>
<evidence type="ECO:0000313" key="7">
    <source>
        <dbReference type="Proteomes" id="UP000008694"/>
    </source>
</evidence>
<keyword evidence="7" id="KW-1185">Reference proteome</keyword>
<dbReference type="OrthoDB" id="10265969at2759"/>
<dbReference type="AlphaFoldDB" id="D7L6W4"/>
<dbReference type="STRING" id="81972.D7L6W4"/>
<dbReference type="EMBL" id="GL348715">
    <property type="protein sequence ID" value="EFH59871.1"/>
    <property type="molecule type" value="Genomic_DNA"/>
</dbReference>
<comment type="subcellular location">
    <subcellularLocation>
        <location evidence="1 4">Nucleus</location>
    </subcellularLocation>
</comment>
<evidence type="ECO:0008006" key="8">
    <source>
        <dbReference type="Google" id="ProtNLM"/>
    </source>
</evidence>
<protein>
    <recommendedName>
        <fullName evidence="8">Paired amphipathic helix repeat-containing protein</fullName>
    </recommendedName>
</protein>
<dbReference type="Pfam" id="PF02671">
    <property type="entry name" value="PAH"/>
    <property type="match status" value="2"/>
</dbReference>
<keyword evidence="2" id="KW-0678">Repressor</keyword>
<dbReference type="KEGG" id="aly:9319679"/>
<dbReference type="EMBL" id="GL348715">
    <property type="protein sequence ID" value="EFH61981.1"/>
    <property type="molecule type" value="Genomic_DNA"/>
</dbReference>
<dbReference type="Gramene" id="scaffold_303154.1">
    <property type="protein sequence ID" value="scaffold_303154.1"/>
    <property type="gene ID" value="scaffold_303154.1"/>
</dbReference>
<dbReference type="Gramene" id="scaffold_303161.1">
    <property type="protein sequence ID" value="scaffold_303161.1"/>
    <property type="gene ID" value="scaffold_303161.1"/>
</dbReference>
<gene>
    <name evidence="5" type="ORF">ARALYDRAFT_899184</name>
    <name evidence="6" type="ORF">ARALYDRAFT_899191</name>
</gene>
<dbReference type="GO" id="GO:0000118">
    <property type="term" value="C:histone deacetylase complex"/>
    <property type="evidence" value="ECO:0007669"/>
    <property type="project" value="TreeGrafter"/>
</dbReference>
<evidence type="ECO:0000313" key="5">
    <source>
        <dbReference type="EMBL" id="EFH59871.1"/>
    </source>
</evidence>
<evidence type="ECO:0000313" key="6">
    <source>
        <dbReference type="EMBL" id="EFH61981.1"/>
    </source>
</evidence>
<dbReference type="Proteomes" id="UP000008694">
    <property type="component" value="Unassembled WGS sequence"/>
</dbReference>
<evidence type="ECO:0000256" key="2">
    <source>
        <dbReference type="ARBA" id="ARBA00022491"/>
    </source>
</evidence>
<dbReference type="PANTHER" id="PTHR12346">
    <property type="entry name" value="SIN3B-RELATED"/>
    <property type="match status" value="1"/>
</dbReference>
<evidence type="ECO:0000256" key="3">
    <source>
        <dbReference type="ARBA" id="ARBA00023242"/>
    </source>
</evidence>